<dbReference type="InterPro" id="IPR002401">
    <property type="entry name" value="Cyt_P450_E_grp-I"/>
</dbReference>
<comment type="caution">
    <text evidence="5">The sequence shown here is derived from an EMBL/GenBank/DDBJ whole genome shotgun (WGS) entry which is preliminary data.</text>
</comment>
<dbReference type="EMBL" id="JAPCWZ010000007">
    <property type="protein sequence ID" value="KAK8856746.1"/>
    <property type="molecule type" value="Genomic_DNA"/>
</dbReference>
<dbReference type="InterPro" id="IPR050121">
    <property type="entry name" value="Cytochrome_P450_monoxygenase"/>
</dbReference>
<feature type="transmembrane region" description="Helical" evidence="4">
    <location>
        <begin position="12"/>
        <end position="31"/>
    </location>
</feature>
<evidence type="ECO:0000313" key="6">
    <source>
        <dbReference type="Proteomes" id="UP001390339"/>
    </source>
</evidence>
<accession>A0ABR2I341</accession>
<dbReference type="PANTHER" id="PTHR24305:SF222">
    <property type="entry name" value="CYTOCHROME P450 MONOOXYGENASE STCS"/>
    <property type="match status" value="1"/>
</dbReference>
<keyword evidence="1" id="KW-0349">Heme</keyword>
<evidence type="ECO:0000256" key="2">
    <source>
        <dbReference type="ARBA" id="ARBA00022723"/>
    </source>
</evidence>
<evidence type="ECO:0000256" key="3">
    <source>
        <dbReference type="ARBA" id="ARBA00023004"/>
    </source>
</evidence>
<sequence length="526" mass="60042">MTMNIRQAPPAYLLTFTAAIITGAFLYRNLYYRRFIQNAHVPQLPSSLLWGHIKVFYDYTKQGKLDRHPDSMFLDMNRALEQPAIMLVDNWPVVPPMVVVASHHVAEQISKPSNTFPYSAPKSWSYEEWKAIRRRCNPGFASQHLMTLLPVIMDKMTTYLENIDSFVRSGKTFSLDELTTNLTFDIIGAVSISEDMHAQHANQQGELIRIFKELIKTFADDKLQFPCWMAPLPYLRRRRLGQRISERLRDVVRRYFAAMKAREKDHEQPGKLRTIVALSLQGVDTLTPEVLEETCDQLKTFFFAGHDSTSAILDWTIYELFRTPRVLKGVRDELDSIFGENGARDPAIVCAKLLAPGGVELIHRMKYISAALKEVMRLHPPAGSIRWAPPGSGFTVTTPDGGTYNLDGCWIYLNHNLIHRDRSVYGDSVDDFEPEWWLLSSSADAPPFSSWRAFERGPRSCIGQELANIEIRVIVAMLAQRYEFTKVGVGELSTDHHGRPTLNDKGQFHVKSEMYNVSDKSIDSRL</sequence>
<dbReference type="PRINTS" id="PR00463">
    <property type="entry name" value="EP450I"/>
</dbReference>
<name>A0ABR2I341_9PEZI</name>
<dbReference type="Pfam" id="PF00067">
    <property type="entry name" value="p450"/>
    <property type="match status" value="1"/>
</dbReference>
<dbReference type="PRINTS" id="PR00385">
    <property type="entry name" value="P450"/>
</dbReference>
<organism evidence="5 6">
    <name type="scientific">Apiospora arundinis</name>
    <dbReference type="NCBI Taxonomy" id="335852"/>
    <lineage>
        <taxon>Eukaryota</taxon>
        <taxon>Fungi</taxon>
        <taxon>Dikarya</taxon>
        <taxon>Ascomycota</taxon>
        <taxon>Pezizomycotina</taxon>
        <taxon>Sordariomycetes</taxon>
        <taxon>Xylariomycetidae</taxon>
        <taxon>Amphisphaeriales</taxon>
        <taxon>Apiosporaceae</taxon>
        <taxon>Apiospora</taxon>
    </lineage>
</organism>
<protein>
    <recommendedName>
        <fullName evidence="7">Cytochrome P450</fullName>
    </recommendedName>
</protein>
<evidence type="ECO:0000256" key="1">
    <source>
        <dbReference type="ARBA" id="ARBA00022617"/>
    </source>
</evidence>
<dbReference type="InterPro" id="IPR001128">
    <property type="entry name" value="Cyt_P450"/>
</dbReference>
<keyword evidence="4" id="KW-0472">Membrane</keyword>
<keyword evidence="4" id="KW-1133">Transmembrane helix</keyword>
<evidence type="ECO:0008006" key="7">
    <source>
        <dbReference type="Google" id="ProtNLM"/>
    </source>
</evidence>
<dbReference type="InterPro" id="IPR036396">
    <property type="entry name" value="Cyt_P450_sf"/>
</dbReference>
<evidence type="ECO:0000313" key="5">
    <source>
        <dbReference type="EMBL" id="KAK8856746.1"/>
    </source>
</evidence>
<dbReference type="PANTHER" id="PTHR24305">
    <property type="entry name" value="CYTOCHROME P450"/>
    <property type="match status" value="1"/>
</dbReference>
<dbReference type="SUPFAM" id="SSF48264">
    <property type="entry name" value="Cytochrome P450"/>
    <property type="match status" value="1"/>
</dbReference>
<keyword evidence="3" id="KW-0408">Iron</keyword>
<dbReference type="Proteomes" id="UP001390339">
    <property type="component" value="Unassembled WGS sequence"/>
</dbReference>
<gene>
    <name evidence="5" type="ORF">PGQ11_012658</name>
</gene>
<keyword evidence="2" id="KW-0479">Metal-binding</keyword>
<evidence type="ECO:0000256" key="4">
    <source>
        <dbReference type="SAM" id="Phobius"/>
    </source>
</evidence>
<keyword evidence="4" id="KW-0812">Transmembrane</keyword>
<dbReference type="Gene3D" id="1.10.630.10">
    <property type="entry name" value="Cytochrome P450"/>
    <property type="match status" value="1"/>
</dbReference>
<keyword evidence="6" id="KW-1185">Reference proteome</keyword>
<proteinExistence type="predicted"/>
<reference evidence="5 6" key="1">
    <citation type="journal article" date="2024" name="IMA Fungus">
        <title>Apiospora arundinis, a panoply of carbohydrate-active enzymes and secondary metabolites.</title>
        <authorList>
            <person name="Sorensen T."/>
            <person name="Petersen C."/>
            <person name="Muurmann A.T."/>
            <person name="Christiansen J.V."/>
            <person name="Brundto M.L."/>
            <person name="Overgaard C.K."/>
            <person name="Boysen A.T."/>
            <person name="Wollenberg R.D."/>
            <person name="Larsen T.O."/>
            <person name="Sorensen J.L."/>
            <person name="Nielsen K.L."/>
            <person name="Sondergaard T.E."/>
        </authorList>
    </citation>
    <scope>NUCLEOTIDE SEQUENCE [LARGE SCALE GENOMIC DNA]</scope>
    <source>
        <strain evidence="5 6">AAU 773</strain>
    </source>
</reference>